<accession>A0ABV1SL83</accession>
<name>A0ABV1SL83_9RHOB</name>
<dbReference type="EMBL" id="JAYWLC010000024">
    <property type="protein sequence ID" value="MER5173667.1"/>
    <property type="molecule type" value="Genomic_DNA"/>
</dbReference>
<protein>
    <submittedName>
        <fullName evidence="1">Uncharacterized protein</fullName>
    </submittedName>
</protein>
<comment type="caution">
    <text evidence="1">The sequence shown here is derived from an EMBL/GenBank/DDBJ whole genome shotgun (WGS) entry which is preliminary data.</text>
</comment>
<dbReference type="RefSeq" id="WP_350939015.1">
    <property type="nucleotide sequence ID" value="NZ_JAYWLC010000024.1"/>
</dbReference>
<organism evidence="1 2">
    <name type="scientific">Thioclava kandeliae</name>
    <dbReference type="NCBI Taxonomy" id="3070818"/>
    <lineage>
        <taxon>Bacteria</taxon>
        <taxon>Pseudomonadati</taxon>
        <taxon>Pseudomonadota</taxon>
        <taxon>Alphaproteobacteria</taxon>
        <taxon>Rhodobacterales</taxon>
        <taxon>Paracoccaceae</taxon>
        <taxon>Thioclava</taxon>
    </lineage>
</organism>
<evidence type="ECO:0000313" key="2">
    <source>
        <dbReference type="Proteomes" id="UP001438953"/>
    </source>
</evidence>
<evidence type="ECO:0000313" key="1">
    <source>
        <dbReference type="EMBL" id="MER5173667.1"/>
    </source>
</evidence>
<proteinExistence type="predicted"/>
<dbReference type="Proteomes" id="UP001438953">
    <property type="component" value="Unassembled WGS sequence"/>
</dbReference>
<reference evidence="1 2" key="2">
    <citation type="submission" date="2024-06" db="EMBL/GenBank/DDBJ databases">
        <title>Thioclava kandeliae sp. nov. from a rhizosphere soil sample of Kandelia candel in a mangrove.</title>
        <authorList>
            <person name="Mu T."/>
        </authorList>
    </citation>
    <scope>NUCLEOTIDE SEQUENCE [LARGE SCALE GENOMIC DNA]</scope>
    <source>
        <strain evidence="1 2">CPCC 100088</strain>
    </source>
</reference>
<sequence length="155" mass="17746">MSTSVYRLVCPGMILSVRLSPYRFLLLDANNTNIEPKDLPISDSMHRCLYEARDMYWNSSRADLVGKEMMKRLTPRDYLNLAFKLKIELEDWKINYVECTGGKFHGHSDMGFQEVTLDMAKANANFKLGNCAKINPGSDLKLEGVIKKINKNNIH</sequence>
<reference evidence="1 2" key="1">
    <citation type="submission" date="2024-01" db="EMBL/GenBank/DDBJ databases">
        <authorList>
            <person name="Deng Y."/>
            <person name="Su J."/>
        </authorList>
    </citation>
    <scope>NUCLEOTIDE SEQUENCE [LARGE SCALE GENOMIC DNA]</scope>
    <source>
        <strain evidence="1 2">CPCC 100088</strain>
    </source>
</reference>
<gene>
    <name evidence="1" type="ORF">VSX56_18025</name>
</gene>
<keyword evidence="2" id="KW-1185">Reference proteome</keyword>